<dbReference type="PANTHER" id="PTHR33336:SF14">
    <property type="entry name" value="ANTIBIOTIC BIOSYNTHESIS MONOOXYGENASE"/>
    <property type="match status" value="1"/>
</dbReference>
<gene>
    <name evidence="2" type="ORF">D3P08_06860</name>
</gene>
<evidence type="ECO:0000313" key="2">
    <source>
        <dbReference type="EMBL" id="RIX53965.1"/>
    </source>
</evidence>
<dbReference type="PANTHER" id="PTHR33336">
    <property type="entry name" value="QUINOL MONOOXYGENASE YGIN-RELATED"/>
    <property type="match status" value="1"/>
</dbReference>
<organism evidence="2 3">
    <name type="scientific">Paenibacillus nanensis</name>
    <dbReference type="NCBI Taxonomy" id="393251"/>
    <lineage>
        <taxon>Bacteria</taxon>
        <taxon>Bacillati</taxon>
        <taxon>Bacillota</taxon>
        <taxon>Bacilli</taxon>
        <taxon>Bacillales</taxon>
        <taxon>Paenibacillaceae</taxon>
        <taxon>Paenibacillus</taxon>
    </lineage>
</organism>
<dbReference type="Pfam" id="PF03992">
    <property type="entry name" value="ABM"/>
    <property type="match status" value="1"/>
</dbReference>
<keyword evidence="2" id="KW-0560">Oxidoreductase</keyword>
<accession>A0A3A1V0D9</accession>
<sequence>MSKFTMYGKMTAQPGKRDELVQILLQAAEGLTSNPGCELYIVNISEDNPDDIWVTELWRDAEAHADSLKDPGAMELIQKARPLIAGIEPVRLRPVGGKGL</sequence>
<reference evidence="2 3" key="1">
    <citation type="submission" date="2018-09" db="EMBL/GenBank/DDBJ databases">
        <title>Paenibacillus aracenensis nov. sp. isolated from a cave in southern Spain.</title>
        <authorList>
            <person name="Jurado V."/>
            <person name="Gutierrez-Patricio S."/>
            <person name="Gonzalez-Pimentel J.L."/>
            <person name="Miller A.Z."/>
            <person name="Laiz L."/>
            <person name="Saiz-Jimenez C."/>
        </authorList>
    </citation>
    <scope>NUCLEOTIDE SEQUENCE [LARGE SCALE GENOMIC DNA]</scope>
    <source>
        <strain evidence="2 3">DSM 22867</strain>
    </source>
</reference>
<comment type="caution">
    <text evidence="2">The sequence shown here is derived from an EMBL/GenBank/DDBJ whole genome shotgun (WGS) entry which is preliminary data.</text>
</comment>
<dbReference type="RefSeq" id="WP_119598711.1">
    <property type="nucleotide sequence ID" value="NZ_QXQA01000003.1"/>
</dbReference>
<dbReference type="SUPFAM" id="SSF54909">
    <property type="entry name" value="Dimeric alpha+beta barrel"/>
    <property type="match status" value="1"/>
</dbReference>
<keyword evidence="3" id="KW-1185">Reference proteome</keyword>
<dbReference type="InterPro" id="IPR050744">
    <property type="entry name" value="AI-2_Isomerase_LsrG"/>
</dbReference>
<feature type="domain" description="ABM" evidence="1">
    <location>
        <begin position="4"/>
        <end position="92"/>
    </location>
</feature>
<dbReference type="EMBL" id="QXQA01000003">
    <property type="protein sequence ID" value="RIX53965.1"/>
    <property type="molecule type" value="Genomic_DNA"/>
</dbReference>
<dbReference type="GO" id="GO:0004497">
    <property type="term" value="F:monooxygenase activity"/>
    <property type="evidence" value="ECO:0007669"/>
    <property type="project" value="UniProtKB-KW"/>
</dbReference>
<dbReference type="InterPro" id="IPR011008">
    <property type="entry name" value="Dimeric_a/b-barrel"/>
</dbReference>
<evidence type="ECO:0000259" key="1">
    <source>
        <dbReference type="PROSITE" id="PS51725"/>
    </source>
</evidence>
<protein>
    <submittedName>
        <fullName evidence="2">Antibiotic biosynthesis monooxygenase</fullName>
    </submittedName>
</protein>
<dbReference type="OrthoDB" id="165368at2"/>
<proteinExistence type="predicted"/>
<dbReference type="Gene3D" id="3.30.70.100">
    <property type="match status" value="1"/>
</dbReference>
<dbReference type="AlphaFoldDB" id="A0A3A1V0D9"/>
<dbReference type="InterPro" id="IPR007138">
    <property type="entry name" value="ABM_dom"/>
</dbReference>
<name>A0A3A1V0D9_9BACL</name>
<evidence type="ECO:0000313" key="3">
    <source>
        <dbReference type="Proteomes" id="UP000266482"/>
    </source>
</evidence>
<dbReference type="PROSITE" id="PS51725">
    <property type="entry name" value="ABM"/>
    <property type="match status" value="1"/>
</dbReference>
<keyword evidence="2" id="KW-0503">Monooxygenase</keyword>
<dbReference type="Proteomes" id="UP000266482">
    <property type="component" value="Unassembled WGS sequence"/>
</dbReference>